<dbReference type="PANTHER" id="PTHR37422">
    <property type="entry name" value="TEICHURONIC ACID BIOSYNTHESIS PROTEIN TUAE"/>
    <property type="match status" value="1"/>
</dbReference>
<feature type="transmembrane region" description="Helical" evidence="2">
    <location>
        <begin position="448"/>
        <end position="468"/>
    </location>
</feature>
<feature type="transmembrane region" description="Helical" evidence="2">
    <location>
        <begin position="262"/>
        <end position="282"/>
    </location>
</feature>
<feature type="transmembrane region" description="Helical" evidence="2">
    <location>
        <begin position="350"/>
        <end position="371"/>
    </location>
</feature>
<name>A0A1G2B485_9BACT</name>
<feature type="transmembrane region" description="Helical" evidence="2">
    <location>
        <begin position="140"/>
        <end position="161"/>
    </location>
</feature>
<dbReference type="SUPFAM" id="SSF48452">
    <property type="entry name" value="TPR-like"/>
    <property type="match status" value="1"/>
</dbReference>
<feature type="transmembrane region" description="Helical" evidence="2">
    <location>
        <begin position="211"/>
        <end position="227"/>
    </location>
</feature>
<organism evidence="3 4">
    <name type="scientific">Candidatus Kerfeldbacteria bacterium RIFCSPLOWO2_01_FULL_48_11</name>
    <dbReference type="NCBI Taxonomy" id="1798543"/>
    <lineage>
        <taxon>Bacteria</taxon>
        <taxon>Candidatus Kerfeldiibacteriota</taxon>
    </lineage>
</organism>
<accession>A0A1G2B485</accession>
<dbReference type="PROSITE" id="PS50005">
    <property type="entry name" value="TPR"/>
    <property type="match status" value="1"/>
</dbReference>
<proteinExistence type="predicted"/>
<protein>
    <submittedName>
        <fullName evidence="3">Uncharacterized protein</fullName>
    </submittedName>
</protein>
<keyword evidence="2" id="KW-0472">Membrane</keyword>
<dbReference type="InterPro" id="IPR051533">
    <property type="entry name" value="WaaL-like"/>
</dbReference>
<keyword evidence="2" id="KW-0812">Transmembrane</keyword>
<dbReference type="InterPro" id="IPR011990">
    <property type="entry name" value="TPR-like_helical_dom_sf"/>
</dbReference>
<evidence type="ECO:0000313" key="3">
    <source>
        <dbReference type="EMBL" id="OGY83020.1"/>
    </source>
</evidence>
<evidence type="ECO:0000256" key="1">
    <source>
        <dbReference type="PROSITE-ProRule" id="PRU00339"/>
    </source>
</evidence>
<feature type="transmembrane region" description="Helical" evidence="2">
    <location>
        <begin position="181"/>
        <end position="199"/>
    </location>
</feature>
<feature type="transmembrane region" description="Helical" evidence="2">
    <location>
        <begin position="76"/>
        <end position="98"/>
    </location>
</feature>
<comment type="caution">
    <text evidence="3">The sequence shown here is derived from an EMBL/GenBank/DDBJ whole genome shotgun (WGS) entry which is preliminary data.</text>
</comment>
<dbReference type="AlphaFoldDB" id="A0A1G2B485"/>
<sequence>MSPFIKYILKVIPKSVDEGMRALLAAAVFLVPASFYPALPDPYGLPKVFFFSSFVLIAFTLWCWGRMRGKTAQTRWTSLLTSVVVFTTMGIISSVFSIGPLRSFIGTAGGHAMVLPAMISGALFVFLFTQVVTDLKQRLCVIDSFLAGSGLVAVISLLQISGVNLFPWEGAHTYWFQPLSSSPRSVALFFSGTSLLCLYRFMCSSDRRSRIFSAACLLLSIVLLIVYDISDGWIVLLVGLTVFIMLSALQSSLFYRQREMRIFFAVFLISLIALVIPITSWTQRIPPQELTMDTATSWQFASETLAVRPLFGTGPETFTDVFSRFRPGEFNESVLWQASFAHSQSLWLEMLITLGVTGLAAFLTLIGFHAVKITRFVLQSTDSNKEKIDVLLFAGWIALTFTACIAVWEISLWVLWWLLLALMTPEISHPQTFMRRIQSFFSHHERPIMGFITAFAVLCSLIIVVQGVRVWNGSRLRVITIEKSLDGSTTPAEIRALAERSVRWDSFTSEPELILAGAYALEALTAAANGTNVDLAAVKASGDAIIEHIGRAIEKDPHNARVYQSSAEVYQLLIPIIPDSELKVARLYEQSTQYNTRNPLVYLAIGQSYLAYAQNAEGTDVGEVLTNAKQALIKSLALKADLLEALISIALVDEVQGNTDTAVSSLATLHERYPNVTQITLTLAGVYERQDKRDEAVTLLAEASSQAQQNLEAHLGIASVYEQLQMSAEALAEYRVVLTIDPANTFAQQKAAELSDSVPGTPSE</sequence>
<keyword evidence="1" id="KW-0802">TPR repeat</keyword>
<reference evidence="3 4" key="1">
    <citation type="journal article" date="2016" name="Nat. Commun.">
        <title>Thousands of microbial genomes shed light on interconnected biogeochemical processes in an aquifer system.</title>
        <authorList>
            <person name="Anantharaman K."/>
            <person name="Brown C.T."/>
            <person name="Hug L.A."/>
            <person name="Sharon I."/>
            <person name="Castelle C.J."/>
            <person name="Probst A.J."/>
            <person name="Thomas B.C."/>
            <person name="Singh A."/>
            <person name="Wilkins M.J."/>
            <person name="Karaoz U."/>
            <person name="Brodie E.L."/>
            <person name="Williams K.H."/>
            <person name="Hubbard S.S."/>
            <person name="Banfield J.F."/>
        </authorList>
    </citation>
    <scope>NUCLEOTIDE SEQUENCE [LARGE SCALE GENOMIC DNA]</scope>
</reference>
<gene>
    <name evidence="3" type="ORF">A2898_00670</name>
</gene>
<dbReference type="PANTHER" id="PTHR37422:SF13">
    <property type="entry name" value="LIPOPOLYSACCHARIDE BIOSYNTHESIS PROTEIN PA4999-RELATED"/>
    <property type="match status" value="1"/>
</dbReference>
<feature type="transmembrane region" description="Helical" evidence="2">
    <location>
        <begin position="391"/>
        <end position="419"/>
    </location>
</feature>
<feature type="transmembrane region" description="Helical" evidence="2">
    <location>
        <begin position="233"/>
        <end position="255"/>
    </location>
</feature>
<keyword evidence="2" id="KW-1133">Transmembrane helix</keyword>
<dbReference type="Pfam" id="PF14559">
    <property type="entry name" value="TPR_19"/>
    <property type="match status" value="1"/>
</dbReference>
<feature type="transmembrane region" description="Helical" evidence="2">
    <location>
        <begin position="104"/>
        <end position="128"/>
    </location>
</feature>
<dbReference type="InterPro" id="IPR019734">
    <property type="entry name" value="TPR_rpt"/>
</dbReference>
<evidence type="ECO:0000256" key="2">
    <source>
        <dbReference type="SAM" id="Phobius"/>
    </source>
</evidence>
<feature type="transmembrane region" description="Helical" evidence="2">
    <location>
        <begin position="21"/>
        <end position="39"/>
    </location>
</feature>
<evidence type="ECO:0000313" key="4">
    <source>
        <dbReference type="Proteomes" id="UP000179164"/>
    </source>
</evidence>
<feature type="transmembrane region" description="Helical" evidence="2">
    <location>
        <begin position="45"/>
        <end position="64"/>
    </location>
</feature>
<dbReference type="Proteomes" id="UP000179164">
    <property type="component" value="Unassembled WGS sequence"/>
</dbReference>
<dbReference type="EMBL" id="MHKE01000016">
    <property type="protein sequence ID" value="OGY83020.1"/>
    <property type="molecule type" value="Genomic_DNA"/>
</dbReference>
<dbReference type="Gene3D" id="1.25.40.10">
    <property type="entry name" value="Tetratricopeptide repeat domain"/>
    <property type="match status" value="1"/>
</dbReference>
<feature type="repeat" description="TPR" evidence="1">
    <location>
        <begin position="711"/>
        <end position="744"/>
    </location>
</feature>
<dbReference type="STRING" id="1798543.A2898_00670"/>